<keyword evidence="1" id="KW-0472">Membrane</keyword>
<evidence type="ECO:0000313" key="5">
    <source>
        <dbReference type="Proteomes" id="UP000285750"/>
    </source>
</evidence>
<protein>
    <submittedName>
        <fullName evidence="2">Uncharacterized protein</fullName>
    </submittedName>
</protein>
<dbReference type="Proteomes" id="UP000260814">
    <property type="component" value="Unassembled WGS sequence"/>
</dbReference>
<evidence type="ECO:0000313" key="3">
    <source>
        <dbReference type="EMBL" id="RGS10673.1"/>
    </source>
</evidence>
<accession>A0A3E4Z7Q3</accession>
<dbReference type="AlphaFoldDB" id="A0A3E4Z7Q3"/>
<gene>
    <name evidence="3" type="ORF">DWY14_00625</name>
    <name evidence="2" type="ORF">DXB87_09355</name>
</gene>
<evidence type="ECO:0000256" key="1">
    <source>
        <dbReference type="SAM" id="Phobius"/>
    </source>
</evidence>
<proteinExistence type="predicted"/>
<organism evidence="2 4">
    <name type="scientific">Phocaeicola plebeius</name>
    <dbReference type="NCBI Taxonomy" id="310297"/>
    <lineage>
        <taxon>Bacteria</taxon>
        <taxon>Pseudomonadati</taxon>
        <taxon>Bacteroidota</taxon>
        <taxon>Bacteroidia</taxon>
        <taxon>Bacteroidales</taxon>
        <taxon>Bacteroidaceae</taxon>
        <taxon>Phocaeicola</taxon>
    </lineage>
</organism>
<dbReference type="Proteomes" id="UP000285750">
    <property type="component" value="Unassembled WGS sequence"/>
</dbReference>
<evidence type="ECO:0000313" key="4">
    <source>
        <dbReference type="Proteomes" id="UP000260814"/>
    </source>
</evidence>
<feature type="transmembrane region" description="Helical" evidence="1">
    <location>
        <begin position="6"/>
        <end position="28"/>
    </location>
</feature>
<dbReference type="EMBL" id="QSTW01000011">
    <property type="protein sequence ID" value="RGM90917.1"/>
    <property type="molecule type" value="Genomic_DNA"/>
</dbReference>
<evidence type="ECO:0000313" key="2">
    <source>
        <dbReference type="EMBL" id="RGM90917.1"/>
    </source>
</evidence>
<feature type="transmembrane region" description="Helical" evidence="1">
    <location>
        <begin position="40"/>
        <end position="55"/>
    </location>
</feature>
<comment type="caution">
    <text evidence="2">The sequence shown here is derived from an EMBL/GenBank/DDBJ whole genome shotgun (WGS) entry which is preliminary data.</text>
</comment>
<name>A0A3E4Z7Q3_9BACT</name>
<feature type="transmembrane region" description="Helical" evidence="1">
    <location>
        <begin position="61"/>
        <end position="78"/>
    </location>
</feature>
<keyword evidence="1" id="KW-0812">Transmembrane</keyword>
<reference evidence="4 5" key="1">
    <citation type="submission" date="2018-08" db="EMBL/GenBank/DDBJ databases">
        <title>A genome reference for cultivated species of the human gut microbiota.</title>
        <authorList>
            <person name="Zou Y."/>
            <person name="Xue W."/>
            <person name="Luo G."/>
        </authorList>
    </citation>
    <scope>NUCLEOTIDE SEQUENCE [LARGE SCALE GENOMIC DNA]</scope>
    <source>
        <strain evidence="3 5">AF24-16AC</strain>
        <strain evidence="2 4">OM06-2</strain>
    </source>
</reference>
<dbReference type="EMBL" id="QRUY01000001">
    <property type="protein sequence ID" value="RGS10673.1"/>
    <property type="molecule type" value="Genomic_DNA"/>
</dbReference>
<keyword evidence="1" id="KW-1133">Transmembrane helix</keyword>
<sequence>MEVHRIINNIFKVLLNLLLFMMAGVAIMNVFMSNCTTGEICYQLLIAILCIATIFCKKYRYIGLSIILVLMFIAYLVTK</sequence>
<dbReference type="RefSeq" id="WP_117701962.1">
    <property type="nucleotide sequence ID" value="NZ_CABOGR010000010.1"/>
</dbReference>